<dbReference type="RefSeq" id="WP_380102845.1">
    <property type="nucleotide sequence ID" value="NZ_JBHRZG010000022.1"/>
</dbReference>
<name>A0ABV7ZA90_9DEIO</name>
<sequence>MLALPEAVWREYGIGDVVELIPVEGGVLLRPARPTFEDAKRRLFDGKADLLRRLVDGD</sequence>
<dbReference type="Proteomes" id="UP001595803">
    <property type="component" value="Unassembled WGS sequence"/>
</dbReference>
<gene>
    <name evidence="1" type="ORF">ACFOSB_15800</name>
</gene>
<reference evidence="2" key="1">
    <citation type="journal article" date="2019" name="Int. J. Syst. Evol. Microbiol.">
        <title>The Global Catalogue of Microorganisms (GCM) 10K type strain sequencing project: providing services to taxonomists for standard genome sequencing and annotation.</title>
        <authorList>
            <consortium name="The Broad Institute Genomics Platform"/>
            <consortium name="The Broad Institute Genome Sequencing Center for Infectious Disease"/>
            <person name="Wu L."/>
            <person name="Ma J."/>
        </authorList>
    </citation>
    <scope>NUCLEOTIDE SEQUENCE [LARGE SCALE GENOMIC DNA]</scope>
    <source>
        <strain evidence="2">CCTCC AB 2017081</strain>
    </source>
</reference>
<comment type="caution">
    <text evidence="1">The sequence shown here is derived from an EMBL/GenBank/DDBJ whole genome shotgun (WGS) entry which is preliminary data.</text>
</comment>
<evidence type="ECO:0000313" key="2">
    <source>
        <dbReference type="Proteomes" id="UP001595803"/>
    </source>
</evidence>
<dbReference type="EMBL" id="JBHRZG010000022">
    <property type="protein sequence ID" value="MFC3834317.1"/>
    <property type="molecule type" value="Genomic_DNA"/>
</dbReference>
<protein>
    <recommendedName>
        <fullName evidence="3">AbrB/MazE/SpoVT family DNA-binding domain-containing protein</fullName>
    </recommendedName>
</protein>
<keyword evidence="2" id="KW-1185">Reference proteome</keyword>
<dbReference type="SUPFAM" id="SSF89447">
    <property type="entry name" value="AbrB/MazE/MraZ-like"/>
    <property type="match status" value="1"/>
</dbReference>
<dbReference type="InterPro" id="IPR037914">
    <property type="entry name" value="SpoVT-AbrB_sf"/>
</dbReference>
<organism evidence="1 2">
    <name type="scientific">Deinococcus rufus</name>
    <dbReference type="NCBI Taxonomy" id="2136097"/>
    <lineage>
        <taxon>Bacteria</taxon>
        <taxon>Thermotogati</taxon>
        <taxon>Deinococcota</taxon>
        <taxon>Deinococci</taxon>
        <taxon>Deinococcales</taxon>
        <taxon>Deinococcaceae</taxon>
        <taxon>Deinococcus</taxon>
    </lineage>
</organism>
<evidence type="ECO:0000313" key="1">
    <source>
        <dbReference type="EMBL" id="MFC3834317.1"/>
    </source>
</evidence>
<proteinExistence type="predicted"/>
<evidence type="ECO:0008006" key="3">
    <source>
        <dbReference type="Google" id="ProtNLM"/>
    </source>
</evidence>
<accession>A0ABV7ZA90</accession>